<dbReference type="InterPro" id="IPR047215">
    <property type="entry name" value="Galactose_mutarotase-like"/>
</dbReference>
<dbReference type="GO" id="GO:0033499">
    <property type="term" value="P:galactose catabolic process via UDP-galactose, Leloir pathway"/>
    <property type="evidence" value="ECO:0007669"/>
    <property type="project" value="TreeGrafter"/>
</dbReference>
<comment type="similarity">
    <text evidence="1">Belongs to the aldose epimerase family.</text>
</comment>
<organism evidence="4 5">
    <name type="scientific">Triparma strigata</name>
    <dbReference type="NCBI Taxonomy" id="1606541"/>
    <lineage>
        <taxon>Eukaryota</taxon>
        <taxon>Sar</taxon>
        <taxon>Stramenopiles</taxon>
        <taxon>Ochrophyta</taxon>
        <taxon>Bolidophyceae</taxon>
        <taxon>Parmales</taxon>
        <taxon>Triparmaceae</taxon>
        <taxon>Triparma</taxon>
    </lineage>
</organism>
<dbReference type="GO" id="GO:0030246">
    <property type="term" value="F:carbohydrate binding"/>
    <property type="evidence" value="ECO:0007669"/>
    <property type="project" value="InterPro"/>
</dbReference>
<keyword evidence="3" id="KW-0119">Carbohydrate metabolism</keyword>
<dbReference type="EMBL" id="BRXY01000071">
    <property type="protein sequence ID" value="GMH61384.1"/>
    <property type="molecule type" value="Genomic_DNA"/>
</dbReference>
<dbReference type="SUPFAM" id="SSF74650">
    <property type="entry name" value="Galactose mutarotase-like"/>
    <property type="match status" value="1"/>
</dbReference>
<dbReference type="OrthoDB" id="274691at2759"/>
<dbReference type="InterPro" id="IPR014718">
    <property type="entry name" value="GH-type_carb-bd"/>
</dbReference>
<dbReference type="InterPro" id="IPR011013">
    <property type="entry name" value="Gal_mutarotase_sf_dom"/>
</dbReference>
<keyword evidence="2" id="KW-0413">Isomerase</keyword>
<dbReference type="GO" id="GO:0004034">
    <property type="term" value="F:aldose 1-epimerase activity"/>
    <property type="evidence" value="ECO:0007669"/>
    <property type="project" value="TreeGrafter"/>
</dbReference>
<sequence>MYLYIEEALYLMSRKLLVVNLGKDYHPGGSDKIATEKDLYSLLSPSGVSLMVYLTYSHLRSSTFIVLRHASSSFYGKNRSRDTTVPITEDEKLNLPKLPSLVTSIPEDGSSLYLDCNDIPTNDHVAFDVYPPTSCFAKSNPGSTRFGVVVTPFTARRIGGVFGSGLTFDYLNDLIRLEDDLKLSVVSEGGSVMIYSVDGFEVKRVEERKVKKRKRSLKFIKLVNDDAEVRISEIGASIMSIKIKSGDKITEGVLGFKDAEDYSKNECYFGATCGRVCNRIEGGTLKFEGVERELVKNNGPNHLHGGTPGWSHKLWSVKSQSSTSVVLSLLSPENDSNYPGSLLATCTYTLTGSTVSITLTAKADGDVSTPVNMTNHTYFNISELQNGILDHTVKANSNKYLEVDEDSIPTGRVLGEGADSGYEVGMKLNDEVTFRECITSMLEEGGKDVEKALERRDGCEGNLGIDHNYIVGEGGGGVKEVAKVWSNDGESCIKSLTVRSDCPGVQVYTGNWIDNVKGREVYKQWEGVCFEAQYFPDSIGEKGERWKKWGGATPVLKKGEEYRQRIEYEFEINND</sequence>
<reference evidence="5" key="1">
    <citation type="journal article" date="2023" name="Commun. Biol.">
        <title>Genome analysis of Parmales, the sister group of diatoms, reveals the evolutionary specialization of diatoms from phago-mixotrophs to photoautotrophs.</title>
        <authorList>
            <person name="Ban H."/>
            <person name="Sato S."/>
            <person name="Yoshikawa S."/>
            <person name="Yamada K."/>
            <person name="Nakamura Y."/>
            <person name="Ichinomiya M."/>
            <person name="Sato N."/>
            <person name="Blanc-Mathieu R."/>
            <person name="Endo H."/>
            <person name="Kuwata A."/>
            <person name="Ogata H."/>
        </authorList>
    </citation>
    <scope>NUCLEOTIDE SEQUENCE [LARGE SCALE GENOMIC DNA]</scope>
    <source>
        <strain evidence="5">NIES 3701</strain>
    </source>
</reference>
<evidence type="ECO:0000256" key="1">
    <source>
        <dbReference type="ARBA" id="ARBA00006206"/>
    </source>
</evidence>
<name>A0A9W7DYM6_9STRA</name>
<proteinExistence type="inferred from homology"/>
<evidence type="ECO:0000313" key="5">
    <source>
        <dbReference type="Proteomes" id="UP001165085"/>
    </source>
</evidence>
<accession>A0A9W7DYM6</accession>
<protein>
    <recommendedName>
        <fullName evidence="6">Aldose 1-epimerase</fullName>
    </recommendedName>
</protein>
<evidence type="ECO:0000256" key="2">
    <source>
        <dbReference type="ARBA" id="ARBA00023235"/>
    </source>
</evidence>
<dbReference type="CDD" id="cd09019">
    <property type="entry name" value="galactose_mutarotase_like"/>
    <property type="match status" value="1"/>
</dbReference>
<dbReference type="PROSITE" id="PS00545">
    <property type="entry name" value="ALDOSE_1_EPIMERASE"/>
    <property type="match status" value="1"/>
</dbReference>
<dbReference type="AlphaFoldDB" id="A0A9W7DYM6"/>
<dbReference type="Proteomes" id="UP001165085">
    <property type="component" value="Unassembled WGS sequence"/>
</dbReference>
<evidence type="ECO:0008006" key="6">
    <source>
        <dbReference type="Google" id="ProtNLM"/>
    </source>
</evidence>
<evidence type="ECO:0000313" key="4">
    <source>
        <dbReference type="EMBL" id="GMH61384.1"/>
    </source>
</evidence>
<dbReference type="InterPro" id="IPR018052">
    <property type="entry name" value="Ald1_epimerase_CS"/>
</dbReference>
<dbReference type="Pfam" id="PF01263">
    <property type="entry name" value="Aldose_epim"/>
    <property type="match status" value="1"/>
</dbReference>
<gene>
    <name evidence="4" type="ORF">TrST_g6700</name>
</gene>
<evidence type="ECO:0000256" key="3">
    <source>
        <dbReference type="ARBA" id="ARBA00023277"/>
    </source>
</evidence>
<dbReference type="InterPro" id="IPR008183">
    <property type="entry name" value="Aldose_1/G6P_1-epimerase"/>
</dbReference>
<dbReference type="GO" id="GO:0006006">
    <property type="term" value="P:glucose metabolic process"/>
    <property type="evidence" value="ECO:0007669"/>
    <property type="project" value="TreeGrafter"/>
</dbReference>
<dbReference type="PANTHER" id="PTHR10091:SF0">
    <property type="entry name" value="GALACTOSE MUTAROTASE"/>
    <property type="match status" value="1"/>
</dbReference>
<dbReference type="PANTHER" id="PTHR10091">
    <property type="entry name" value="ALDOSE-1-EPIMERASE"/>
    <property type="match status" value="1"/>
</dbReference>
<keyword evidence="5" id="KW-1185">Reference proteome</keyword>
<comment type="caution">
    <text evidence="4">The sequence shown here is derived from an EMBL/GenBank/DDBJ whole genome shotgun (WGS) entry which is preliminary data.</text>
</comment>
<dbReference type="Gene3D" id="2.70.98.10">
    <property type="match status" value="1"/>
</dbReference>